<gene>
    <name evidence="1" type="ORF">HB662_01530</name>
</gene>
<protein>
    <submittedName>
        <fullName evidence="1">Uncharacterized protein</fullName>
    </submittedName>
</protein>
<name>A0ABX1ESE5_9PROT</name>
<dbReference type="RefSeq" id="WP_168046433.1">
    <property type="nucleotide sequence ID" value="NZ_JAATJR010000001.1"/>
</dbReference>
<reference evidence="1 2" key="1">
    <citation type="submission" date="2020-03" db="EMBL/GenBank/DDBJ databases">
        <title>Roseomonas selenitidurans sp. nov. isolated from soil.</title>
        <authorList>
            <person name="Liu H."/>
        </authorList>
    </citation>
    <scope>NUCLEOTIDE SEQUENCE [LARGE SCALE GENOMIC DNA]</scope>
    <source>
        <strain evidence="1 2">JCM 15073</strain>
    </source>
</reference>
<proteinExistence type="predicted"/>
<evidence type="ECO:0000313" key="1">
    <source>
        <dbReference type="EMBL" id="NKE43440.1"/>
    </source>
</evidence>
<sequence>MIRREAEIRIRRHALDWLAEQGAAGTSTDAPSFSSFHAWLTARDPAALDFRSIAGPRYDAEAWYDDVTGQNWRR</sequence>
<evidence type="ECO:0000313" key="2">
    <source>
        <dbReference type="Proteomes" id="UP000765160"/>
    </source>
</evidence>
<keyword evidence="2" id="KW-1185">Reference proteome</keyword>
<organism evidence="1 2">
    <name type="scientific">Falsiroseomonas frigidaquae</name>
    <dbReference type="NCBI Taxonomy" id="487318"/>
    <lineage>
        <taxon>Bacteria</taxon>
        <taxon>Pseudomonadati</taxon>
        <taxon>Pseudomonadota</taxon>
        <taxon>Alphaproteobacteria</taxon>
        <taxon>Acetobacterales</taxon>
        <taxon>Roseomonadaceae</taxon>
        <taxon>Falsiroseomonas</taxon>
    </lineage>
</organism>
<accession>A0ABX1ESE5</accession>
<dbReference type="EMBL" id="JAAVTX010000001">
    <property type="protein sequence ID" value="NKE43440.1"/>
    <property type="molecule type" value="Genomic_DNA"/>
</dbReference>
<comment type="caution">
    <text evidence="1">The sequence shown here is derived from an EMBL/GenBank/DDBJ whole genome shotgun (WGS) entry which is preliminary data.</text>
</comment>
<dbReference type="Proteomes" id="UP000765160">
    <property type="component" value="Unassembled WGS sequence"/>
</dbReference>